<reference evidence="2 3" key="1">
    <citation type="journal article" date="2012" name="Front. Microbiol.">
        <title>Redundancy and modularity in membrane-associated dissimilatory nitrate reduction in Bacillus.</title>
        <authorList>
            <person name="Heylen K."/>
            <person name="Keltjens J."/>
        </authorList>
    </citation>
    <scope>NUCLEOTIDE SEQUENCE [LARGE SCALE GENOMIC DNA]</scope>
    <source>
        <strain evidence="2 3">LMG 9581</strain>
    </source>
</reference>
<dbReference type="RefSeq" id="WP_003329693.1">
    <property type="nucleotide sequence ID" value="NZ_AJLR01000035.1"/>
</dbReference>
<keyword evidence="1" id="KW-0732">Signal</keyword>
<gene>
    <name evidence="2" type="ORF">BAZO_02706</name>
</gene>
<keyword evidence="3" id="KW-1185">Reference proteome</keyword>
<proteinExistence type="predicted"/>
<dbReference type="InterPro" id="IPR032624">
    <property type="entry name" value="DUF4879"/>
</dbReference>
<sequence>MRKHIIKFITTMLFFSTLIVNNSIVHAGPAPQLTDLQIIAVTSDGNNYEWEDIYFNQNWASKPLEGNTAYFAIYVEGTELSGTLRIYSGGQDITKYTTEPLPPDYLSGPDRIVYGKIVYKEIPFGYLNGSINVEARNYYPPNRTFYDYLNFDLIPTGSLINTQTSSVSYDNKEVHVLSEEILKQLTDNLVKKAEEDKKATESREEE</sequence>
<dbReference type="Proteomes" id="UP000006315">
    <property type="component" value="Unassembled WGS sequence"/>
</dbReference>
<dbReference type="STRING" id="1131731.BAZO_02706"/>
<feature type="signal peptide" evidence="1">
    <location>
        <begin position="1"/>
        <end position="27"/>
    </location>
</feature>
<protein>
    <submittedName>
        <fullName evidence="2">Uncharacterized protein</fullName>
    </submittedName>
</protein>
<dbReference type="EMBL" id="AJLR01000035">
    <property type="protein sequence ID" value="EKN68847.1"/>
    <property type="molecule type" value="Genomic_DNA"/>
</dbReference>
<dbReference type="Pfam" id="PF16219">
    <property type="entry name" value="DUF4879"/>
    <property type="match status" value="1"/>
</dbReference>
<comment type="caution">
    <text evidence="2">The sequence shown here is derived from an EMBL/GenBank/DDBJ whole genome shotgun (WGS) entry which is preliminary data.</text>
</comment>
<feature type="chain" id="PRO_5003890679" evidence="1">
    <location>
        <begin position="28"/>
        <end position="206"/>
    </location>
</feature>
<accession>K6D8I1</accession>
<dbReference type="AlphaFoldDB" id="K6D8I1"/>
<organism evidence="2 3">
    <name type="scientific">Schinkia azotoformans LMG 9581</name>
    <dbReference type="NCBI Taxonomy" id="1131731"/>
    <lineage>
        <taxon>Bacteria</taxon>
        <taxon>Bacillati</taxon>
        <taxon>Bacillota</taxon>
        <taxon>Bacilli</taxon>
        <taxon>Bacillales</taxon>
        <taxon>Bacillaceae</taxon>
        <taxon>Calidifontibacillus/Schinkia group</taxon>
        <taxon>Schinkia</taxon>
    </lineage>
</organism>
<evidence type="ECO:0000313" key="2">
    <source>
        <dbReference type="EMBL" id="EKN68847.1"/>
    </source>
</evidence>
<dbReference type="Gene3D" id="2.60.40.2870">
    <property type="match status" value="1"/>
</dbReference>
<name>K6D8I1_SCHAZ</name>
<evidence type="ECO:0000313" key="3">
    <source>
        <dbReference type="Proteomes" id="UP000006315"/>
    </source>
</evidence>
<evidence type="ECO:0000256" key="1">
    <source>
        <dbReference type="SAM" id="SignalP"/>
    </source>
</evidence>
<dbReference type="PATRIC" id="fig|1131731.3.peg.556"/>